<feature type="transmembrane region" description="Helical" evidence="8">
    <location>
        <begin position="108"/>
        <end position="130"/>
    </location>
</feature>
<keyword evidence="11" id="KW-1185">Reference proteome</keyword>
<feature type="domain" description="Major facilitator superfamily (MFS) profile" evidence="9">
    <location>
        <begin position="17"/>
        <end position="500"/>
    </location>
</feature>
<dbReference type="InterPro" id="IPR036259">
    <property type="entry name" value="MFS_trans_sf"/>
</dbReference>
<dbReference type="SUPFAM" id="SSF103473">
    <property type="entry name" value="MFS general substrate transporter"/>
    <property type="match status" value="1"/>
</dbReference>
<dbReference type="InterPro" id="IPR004638">
    <property type="entry name" value="EmrB-like"/>
</dbReference>
<feature type="transmembrane region" description="Helical" evidence="8">
    <location>
        <begin position="310"/>
        <end position="328"/>
    </location>
</feature>
<dbReference type="eggNOG" id="COG0477">
    <property type="taxonomic scope" value="Bacteria"/>
</dbReference>
<dbReference type="Pfam" id="PF07690">
    <property type="entry name" value="MFS_1"/>
    <property type="match status" value="1"/>
</dbReference>
<evidence type="ECO:0000256" key="5">
    <source>
        <dbReference type="ARBA" id="ARBA00022692"/>
    </source>
</evidence>
<keyword evidence="3" id="KW-0813">Transport</keyword>
<comment type="subcellular location">
    <subcellularLocation>
        <location evidence="1">Cell membrane</location>
        <topology evidence="1">Multi-pass membrane protein</topology>
    </subcellularLocation>
</comment>
<dbReference type="InterPro" id="IPR011701">
    <property type="entry name" value="MFS"/>
</dbReference>
<dbReference type="InterPro" id="IPR020846">
    <property type="entry name" value="MFS_dom"/>
</dbReference>
<evidence type="ECO:0000313" key="11">
    <source>
        <dbReference type="Proteomes" id="UP000002033"/>
    </source>
</evidence>
<evidence type="ECO:0000256" key="7">
    <source>
        <dbReference type="ARBA" id="ARBA00023136"/>
    </source>
</evidence>
<protein>
    <submittedName>
        <fullName evidence="10">Drug resistance transporter, EmrB/QacA subfamily</fullName>
    </submittedName>
</protein>
<evidence type="ECO:0000313" key="10">
    <source>
        <dbReference type="EMBL" id="ADJ24067.1"/>
    </source>
</evidence>
<feature type="transmembrane region" description="Helical" evidence="8">
    <location>
        <begin position="360"/>
        <end position="385"/>
    </location>
</feature>
<evidence type="ECO:0000256" key="6">
    <source>
        <dbReference type="ARBA" id="ARBA00022989"/>
    </source>
</evidence>
<feature type="transmembrane region" description="Helical" evidence="8">
    <location>
        <begin position="270"/>
        <end position="290"/>
    </location>
</feature>
<dbReference type="STRING" id="582899.Hden_2269"/>
<comment type="similarity">
    <text evidence="2">Belongs to the major facilitator superfamily. EmrB family.</text>
</comment>
<evidence type="ECO:0000256" key="3">
    <source>
        <dbReference type="ARBA" id="ARBA00022448"/>
    </source>
</evidence>
<dbReference type="PANTHER" id="PTHR42718:SF9">
    <property type="entry name" value="MAJOR FACILITATOR SUPERFAMILY MULTIDRUG TRANSPORTER MFSC"/>
    <property type="match status" value="1"/>
</dbReference>
<keyword evidence="4" id="KW-1003">Cell membrane</keyword>
<feature type="transmembrane region" description="Helical" evidence="8">
    <location>
        <begin position="55"/>
        <end position="76"/>
    </location>
</feature>
<dbReference type="Gene3D" id="1.20.1250.20">
    <property type="entry name" value="MFS general substrate transporter like domains"/>
    <property type="match status" value="1"/>
</dbReference>
<evidence type="ECO:0000256" key="8">
    <source>
        <dbReference type="SAM" id="Phobius"/>
    </source>
</evidence>
<dbReference type="HOGENOM" id="CLU_000960_28_0_5"/>
<evidence type="ECO:0000259" key="9">
    <source>
        <dbReference type="PROSITE" id="PS50850"/>
    </source>
</evidence>
<dbReference type="Gene3D" id="1.20.1720.10">
    <property type="entry name" value="Multidrug resistance protein D"/>
    <property type="match status" value="1"/>
</dbReference>
<dbReference type="EMBL" id="CP002083">
    <property type="protein sequence ID" value="ADJ24067.1"/>
    <property type="molecule type" value="Genomic_DNA"/>
</dbReference>
<keyword evidence="7 8" id="KW-0472">Membrane</keyword>
<dbReference type="Proteomes" id="UP000002033">
    <property type="component" value="Chromosome"/>
</dbReference>
<dbReference type="OrthoDB" id="9812221at2"/>
<dbReference type="KEGG" id="hdn:Hden_2269"/>
<feature type="transmembrane region" description="Helical" evidence="8">
    <location>
        <begin position="171"/>
        <end position="191"/>
    </location>
</feature>
<proteinExistence type="inferred from homology"/>
<keyword evidence="5 8" id="KW-0812">Transmembrane</keyword>
<feature type="transmembrane region" description="Helical" evidence="8">
    <location>
        <begin position="203"/>
        <end position="220"/>
    </location>
</feature>
<dbReference type="CDD" id="cd17503">
    <property type="entry name" value="MFS_LmrB_MDR_like"/>
    <property type="match status" value="1"/>
</dbReference>
<feature type="transmembrane region" description="Helical" evidence="8">
    <location>
        <begin position="232"/>
        <end position="250"/>
    </location>
</feature>
<organism evidence="10 11">
    <name type="scientific">Hyphomicrobium denitrificans (strain ATCC 51888 / DSM 1869 / NCIMB 11706 / TK 0415)</name>
    <dbReference type="NCBI Taxonomy" id="582899"/>
    <lineage>
        <taxon>Bacteria</taxon>
        <taxon>Pseudomonadati</taxon>
        <taxon>Pseudomonadota</taxon>
        <taxon>Alphaproteobacteria</taxon>
        <taxon>Hyphomicrobiales</taxon>
        <taxon>Hyphomicrobiaceae</taxon>
        <taxon>Hyphomicrobium</taxon>
    </lineage>
</organism>
<dbReference type="PROSITE" id="PS50850">
    <property type="entry name" value="MFS"/>
    <property type="match status" value="1"/>
</dbReference>
<evidence type="ECO:0000256" key="4">
    <source>
        <dbReference type="ARBA" id="ARBA00022475"/>
    </source>
</evidence>
<feature type="transmembrane region" description="Helical" evidence="8">
    <location>
        <begin position="471"/>
        <end position="495"/>
    </location>
</feature>
<dbReference type="AlphaFoldDB" id="D8JR82"/>
<dbReference type="GO" id="GO:0005886">
    <property type="term" value="C:plasma membrane"/>
    <property type="evidence" value="ECO:0007669"/>
    <property type="project" value="UniProtKB-SubCell"/>
</dbReference>
<gene>
    <name evidence="10" type="ordered locus">Hden_2269</name>
</gene>
<feature type="transmembrane region" description="Helical" evidence="8">
    <location>
        <begin position="142"/>
        <end position="159"/>
    </location>
</feature>
<sequence length="507" mass="54121">MALSDTASESTASKVLTASAVLLAVLMVILDMTVVNVALPHMMGALGATPDQITWVLTSYIVAEAIVIPTSGFLAARFGRKRVIFVSVAGFVVASMLCGQAQTLAQMVIFRLLQGAFGASVVPLSQAIMVDTFEARNRGKAMAIWGIGILLGPIMGPTVGGFITDHLGWRWVYYINVPIGLVNLAMILVFLKQTPKSRAVADWIGALLLAVGVGSLQMLLDRGNGDDWLQSNFIIALIFVSTFCLVAFAVRSYKRSDAILKLSLLRDHNLSTATFMIMAFGVGMLSTIALQPLFLEHLLGYPASTAGLVMAPRGIAVAMGMVFVATTINRFEPRWLVLIGLTLAAAGTYATTWYNLDVDVFWIAPGIVQGLGMGMIFVPLSTLAYQTLPQDATDQAAGIFNLARTIGGSIGIAIAATVLTRASHSNWQTLGAGIDPYNPALAQWQDATGLTVPDPSAMQVLALELSRQATMIGFLEAFGFVTLSFLLLIPLVLLLKKQGDAPRRSPI</sequence>
<feature type="transmembrane region" description="Helical" evidence="8">
    <location>
        <begin position="83"/>
        <end position="102"/>
    </location>
</feature>
<dbReference type="GO" id="GO:0022857">
    <property type="term" value="F:transmembrane transporter activity"/>
    <property type="evidence" value="ECO:0007669"/>
    <property type="project" value="InterPro"/>
</dbReference>
<evidence type="ECO:0000256" key="2">
    <source>
        <dbReference type="ARBA" id="ARBA00008537"/>
    </source>
</evidence>
<feature type="transmembrane region" description="Helical" evidence="8">
    <location>
        <begin position="12"/>
        <end position="35"/>
    </location>
</feature>
<name>D8JR82_HYPDA</name>
<accession>D8JR82</accession>
<feature type="transmembrane region" description="Helical" evidence="8">
    <location>
        <begin position="335"/>
        <end position="354"/>
    </location>
</feature>
<feature type="transmembrane region" description="Helical" evidence="8">
    <location>
        <begin position="397"/>
        <end position="419"/>
    </location>
</feature>
<evidence type="ECO:0000256" key="1">
    <source>
        <dbReference type="ARBA" id="ARBA00004651"/>
    </source>
</evidence>
<reference evidence="11" key="1">
    <citation type="journal article" date="2011" name="J. Bacteriol.">
        <title>Genome sequences of eight morphologically diverse alphaproteobacteria.</title>
        <authorList>
            <consortium name="US DOE Joint Genome Institute"/>
            <person name="Brown P.J."/>
            <person name="Kysela D.T."/>
            <person name="Buechlein A."/>
            <person name="Hemmerich C."/>
            <person name="Brun Y.V."/>
        </authorList>
    </citation>
    <scope>NUCLEOTIDE SEQUENCE [LARGE SCALE GENOMIC DNA]</scope>
    <source>
        <strain evidence="11">ATCC 51888 / DSM 1869 / NCIB 11706 / TK 0415</strain>
    </source>
</reference>
<dbReference type="RefSeq" id="WP_013216226.1">
    <property type="nucleotide sequence ID" value="NC_014313.1"/>
</dbReference>
<dbReference type="PANTHER" id="PTHR42718">
    <property type="entry name" value="MAJOR FACILITATOR SUPERFAMILY MULTIDRUG TRANSPORTER MFSC"/>
    <property type="match status" value="1"/>
</dbReference>
<keyword evidence="6 8" id="KW-1133">Transmembrane helix</keyword>
<dbReference type="NCBIfam" id="TIGR00711">
    <property type="entry name" value="efflux_EmrB"/>
    <property type="match status" value="1"/>
</dbReference>